<sequence length="191" mass="21280">MKNPILWFLLINLITFSTACTPILKATNDGPIQQDKSTRTMGDWVDDNTIETVTQVNIAKADPALEHSHIVVTSYDGIVLLTGQVANERLRSLTGDVARNVKKVRRVYNELEIGPATTFLIRSNDSWLTSKIKTKMLAEKNFPAGKIKIVTENGIVYLMGKVSQSVARHAVDISRTAYGVQKIVKIFDYTD</sequence>
<dbReference type="PROSITE" id="PS50914">
    <property type="entry name" value="BON"/>
    <property type="match status" value="2"/>
</dbReference>
<feature type="chain" id="PRO_5046818186" evidence="2">
    <location>
        <begin position="20"/>
        <end position="191"/>
    </location>
</feature>
<comment type="caution">
    <text evidence="4">The sequence shown here is derived from an EMBL/GenBank/DDBJ whole genome shotgun (WGS) entry which is preliminary data.</text>
</comment>
<dbReference type="PANTHER" id="PTHR34606">
    <property type="entry name" value="BON DOMAIN-CONTAINING PROTEIN"/>
    <property type="match status" value="1"/>
</dbReference>
<evidence type="ECO:0000256" key="1">
    <source>
        <dbReference type="ARBA" id="ARBA00022729"/>
    </source>
</evidence>
<feature type="domain" description="BON" evidence="3">
    <location>
        <begin position="46"/>
        <end position="115"/>
    </location>
</feature>
<dbReference type="InterPro" id="IPR014004">
    <property type="entry name" value="Transpt-assoc_nodulatn_dom_bac"/>
</dbReference>
<keyword evidence="1 2" id="KW-0732">Signal</keyword>
<feature type="domain" description="BON" evidence="3">
    <location>
        <begin position="124"/>
        <end position="191"/>
    </location>
</feature>
<gene>
    <name evidence="4" type="ORF">KCG35_04005</name>
</gene>
<dbReference type="InterPro" id="IPR007055">
    <property type="entry name" value="BON_dom"/>
</dbReference>
<dbReference type="InterPro" id="IPR051686">
    <property type="entry name" value="Lipoprotein_DolP"/>
</dbReference>
<feature type="signal peptide" evidence="2">
    <location>
        <begin position="1"/>
        <end position="19"/>
    </location>
</feature>
<name>A0ABS5Z843_9GAMM</name>
<dbReference type="RefSeq" id="WP_215818376.1">
    <property type="nucleotide sequence ID" value="NZ_JAGSOY010000005.1"/>
</dbReference>
<dbReference type="PANTHER" id="PTHR34606:SF4">
    <property type="entry name" value="OUTER MEMBRANE LIPOPROTEIN DOLP"/>
    <property type="match status" value="1"/>
</dbReference>
<keyword evidence="5" id="KW-1185">Reference proteome</keyword>
<reference evidence="4 5" key="1">
    <citation type="submission" date="2021-04" db="EMBL/GenBank/DDBJ databases">
        <authorList>
            <person name="Pira H."/>
            <person name="Risdian C."/>
            <person name="Wink J."/>
        </authorList>
    </citation>
    <scope>NUCLEOTIDE SEQUENCE [LARGE SCALE GENOMIC DNA]</scope>
    <source>
        <strain evidence="4 5">WH53</strain>
    </source>
</reference>
<evidence type="ECO:0000259" key="3">
    <source>
        <dbReference type="PROSITE" id="PS50914"/>
    </source>
</evidence>
<dbReference type="PROSITE" id="PS51257">
    <property type="entry name" value="PROKAR_LIPOPROTEIN"/>
    <property type="match status" value="1"/>
</dbReference>
<accession>A0ABS5Z843</accession>
<dbReference type="Proteomes" id="UP000690515">
    <property type="component" value="Unassembled WGS sequence"/>
</dbReference>
<dbReference type="EMBL" id="JAGSOY010000005">
    <property type="protein sequence ID" value="MBU2710214.1"/>
    <property type="molecule type" value="Genomic_DNA"/>
</dbReference>
<evidence type="ECO:0000256" key="2">
    <source>
        <dbReference type="SAM" id="SignalP"/>
    </source>
</evidence>
<evidence type="ECO:0000313" key="5">
    <source>
        <dbReference type="Proteomes" id="UP000690515"/>
    </source>
</evidence>
<protein>
    <submittedName>
        <fullName evidence="4">BON domain-containing protein</fullName>
    </submittedName>
</protein>
<proteinExistence type="predicted"/>
<organism evidence="4 5">
    <name type="scientific">Zooshikella harenae</name>
    <dbReference type="NCBI Taxonomy" id="2827238"/>
    <lineage>
        <taxon>Bacteria</taxon>
        <taxon>Pseudomonadati</taxon>
        <taxon>Pseudomonadota</taxon>
        <taxon>Gammaproteobacteria</taxon>
        <taxon>Oceanospirillales</taxon>
        <taxon>Zooshikellaceae</taxon>
        <taxon>Zooshikella</taxon>
    </lineage>
</organism>
<dbReference type="Gene3D" id="3.30.1340.30">
    <property type="match status" value="1"/>
</dbReference>
<evidence type="ECO:0000313" key="4">
    <source>
        <dbReference type="EMBL" id="MBU2710214.1"/>
    </source>
</evidence>
<dbReference type="Pfam" id="PF04972">
    <property type="entry name" value="BON"/>
    <property type="match status" value="2"/>
</dbReference>
<dbReference type="SMART" id="SM00749">
    <property type="entry name" value="BON"/>
    <property type="match status" value="2"/>
</dbReference>